<evidence type="ECO:0000259" key="2">
    <source>
        <dbReference type="PROSITE" id="PS51716"/>
    </source>
</evidence>
<dbReference type="InterPro" id="IPR030385">
    <property type="entry name" value="G_IRG_dom"/>
</dbReference>
<dbReference type="EMBL" id="JADCUA010000020">
    <property type="protein sequence ID" value="KAH9832866.1"/>
    <property type="molecule type" value="Genomic_DNA"/>
</dbReference>
<dbReference type="RefSeq" id="XP_047775632.1">
    <property type="nucleotide sequence ID" value="XM_047921736.1"/>
</dbReference>
<feature type="domain" description="IRG-type G" evidence="2">
    <location>
        <begin position="112"/>
        <end position="309"/>
    </location>
</feature>
<dbReference type="SUPFAM" id="SSF52540">
    <property type="entry name" value="P-loop containing nucleoside triphosphate hydrolases"/>
    <property type="match status" value="1"/>
</dbReference>
<evidence type="ECO:0000313" key="4">
    <source>
        <dbReference type="Proteomes" id="UP000814176"/>
    </source>
</evidence>
<proteinExistence type="inferred from homology"/>
<sequence>MGAAGSLLPWAVPPPPIVLPPPTFASLLLTRQGAFIVAGITLVASALGSASAANADVLRGNPAMREAEERIRRLEEELRRERHEGPMRDFLRNIQNTREIEETRRRLGYKEGMIHFAVAGVAGSGKSCLINALRGLSNNDPRAAPVGTAETTREIHRYEDSDVAQNQFVWYDIPGAGTLNQASEVDYFRKQGLYIFDCIILLVDSRFTATDVAILRCCSQTKTPVYIVRSKALQHICNAAEDMVGDGRGLDDQRVYIVDRKTMLRLVTSRTEQSPSDLIHEEELLVDVLIQMSERRRNNAAAPPSPTGH</sequence>
<evidence type="ECO:0000313" key="3">
    <source>
        <dbReference type="EMBL" id="KAH9832866.1"/>
    </source>
</evidence>
<comment type="caution">
    <text evidence="3">The sequence shown here is derived from an EMBL/GenBank/DDBJ whole genome shotgun (WGS) entry which is preliminary data.</text>
</comment>
<evidence type="ECO:0000256" key="1">
    <source>
        <dbReference type="ARBA" id="ARBA00005429"/>
    </source>
</evidence>
<organism evidence="3 4">
    <name type="scientific">Rhodofomes roseus</name>
    <dbReference type="NCBI Taxonomy" id="34475"/>
    <lineage>
        <taxon>Eukaryota</taxon>
        <taxon>Fungi</taxon>
        <taxon>Dikarya</taxon>
        <taxon>Basidiomycota</taxon>
        <taxon>Agaricomycotina</taxon>
        <taxon>Agaricomycetes</taxon>
        <taxon>Polyporales</taxon>
        <taxon>Rhodofomes</taxon>
    </lineage>
</organism>
<dbReference type="Proteomes" id="UP000814176">
    <property type="component" value="Unassembled WGS sequence"/>
</dbReference>
<dbReference type="PANTHER" id="PTHR14143">
    <property type="entry name" value="INTERFERON-INDUCIBLE GTPASE FAMILY MEMBER"/>
    <property type="match status" value="1"/>
</dbReference>
<dbReference type="PROSITE" id="PS51716">
    <property type="entry name" value="G_IRG"/>
    <property type="match status" value="1"/>
</dbReference>
<gene>
    <name evidence="3" type="ORF">C8Q71DRAFT_725994</name>
</gene>
<reference evidence="3 4" key="1">
    <citation type="journal article" date="2021" name="Environ. Microbiol.">
        <title>Gene family expansions and transcriptome signatures uncover fungal adaptations to wood decay.</title>
        <authorList>
            <person name="Hage H."/>
            <person name="Miyauchi S."/>
            <person name="Viragh M."/>
            <person name="Drula E."/>
            <person name="Min B."/>
            <person name="Chaduli D."/>
            <person name="Navarro D."/>
            <person name="Favel A."/>
            <person name="Norest M."/>
            <person name="Lesage-Meessen L."/>
            <person name="Balint B."/>
            <person name="Merenyi Z."/>
            <person name="de Eugenio L."/>
            <person name="Morin E."/>
            <person name="Martinez A.T."/>
            <person name="Baldrian P."/>
            <person name="Stursova M."/>
            <person name="Martinez M.J."/>
            <person name="Novotny C."/>
            <person name="Magnuson J.K."/>
            <person name="Spatafora J.W."/>
            <person name="Maurice S."/>
            <person name="Pangilinan J."/>
            <person name="Andreopoulos W."/>
            <person name="LaButti K."/>
            <person name="Hundley H."/>
            <person name="Na H."/>
            <person name="Kuo A."/>
            <person name="Barry K."/>
            <person name="Lipzen A."/>
            <person name="Henrissat B."/>
            <person name="Riley R."/>
            <person name="Ahrendt S."/>
            <person name="Nagy L.G."/>
            <person name="Grigoriev I.V."/>
            <person name="Martin F."/>
            <person name="Rosso M.N."/>
        </authorList>
    </citation>
    <scope>NUCLEOTIDE SEQUENCE [LARGE SCALE GENOMIC DNA]</scope>
    <source>
        <strain evidence="3 4">CIRM-BRFM 1785</strain>
    </source>
</reference>
<dbReference type="InterPro" id="IPR027417">
    <property type="entry name" value="P-loop_NTPase"/>
</dbReference>
<dbReference type="InterPro" id="IPR007743">
    <property type="entry name" value="Immunity-related_GTPase-like"/>
</dbReference>
<accession>A0ABQ8K6K0</accession>
<dbReference type="PANTHER" id="PTHR14143:SF1">
    <property type="entry name" value="IRG-TYPE G DOMAIN-CONTAINING PROTEIN"/>
    <property type="match status" value="1"/>
</dbReference>
<protein>
    <submittedName>
        <fullName evidence="3">Interferon-inducible GTPase-domain-containing protein</fullName>
    </submittedName>
</protein>
<name>A0ABQ8K6K0_9APHY</name>
<dbReference type="Pfam" id="PF05049">
    <property type="entry name" value="IIGP"/>
    <property type="match status" value="1"/>
</dbReference>
<keyword evidence="4" id="KW-1185">Reference proteome</keyword>
<comment type="similarity">
    <text evidence="1">Belongs to the TRAFAC class dynamin-like GTPase superfamily. IRG family.</text>
</comment>
<dbReference type="GeneID" id="72002468"/>
<dbReference type="Gene3D" id="3.40.50.300">
    <property type="entry name" value="P-loop containing nucleotide triphosphate hydrolases"/>
    <property type="match status" value="1"/>
</dbReference>